<name>A0A1F4RMG3_UNCSA</name>
<feature type="non-terminal residue" evidence="3">
    <location>
        <position position="775"/>
    </location>
</feature>
<evidence type="ECO:0000313" key="4">
    <source>
        <dbReference type="Proteomes" id="UP000179095"/>
    </source>
</evidence>
<sequence length="775" mass="82575">MKSTGVLANNLISIRQRIQAGTLKAFNHKRVLNWCRKISLDSTAPTNVRQEAAALRREVLGLSANQILSPVDSVMLLLAKADGRTVKLREMLRAVPKTPPLPPTAKPVTLPFFEQSDAVFVSPDGKAALATNVGPKRANNEDAGHYEEVAGKRVMALADGMGGHGHGEAASRIAISTFFEAIRQGGQSILSTMLSVHNRIKAEVPASPGRAPGTTFVAAIVDEAKNILQVVQIGDSRTKAVTEDGGIGLSKDHGLRWATYAKQARPPFADSFIDDIDVKPIVQDPIISALGLTMGEKADPRIPDKIRHIAVRLKPSAENTKLLLYTDGARGGVTEAEITSIVRRGESLGANVEDLIARAYQTTTDNVTVGALLLEGLELDYNTMVEYRTSDEDKGTMIKLVQGQPCGTIDLRALFPGSEITAFSQNKFFYDGGHFALYTHKGGPRTKYPKTNEDSLGYAKVKTPNGAEFEVYVVSDGVGGHGHGEAASRIVVESFISAIKEDVTVLEATLAAQSEVRKKLSGTPGDPGATLAAAVVDKQNNKLYTVQVGDARVKMIDSQREAFLSVDHGLAIGNFFPGLRPGLSDRQWEDILRQTAQKISAMGLEPNSPTANALGSNVIISCIGGPALRKDDAPPPSKIRILEIPLVSNGAKTNIVLSSDGVNDGVSEEAVTTSARSKNTPADIAKDIVEQALPTSGDNISVVTIDLPYALDLAKMIEYASAAQDPWTLEIYAGGSLTAKTISLKPQEAAPAPTPAPAQPQQVIIPAPRQENARA</sequence>
<feature type="region of interest" description="Disordered" evidence="1">
    <location>
        <begin position="745"/>
        <end position="775"/>
    </location>
</feature>
<evidence type="ECO:0000256" key="1">
    <source>
        <dbReference type="SAM" id="MobiDB-lite"/>
    </source>
</evidence>
<feature type="domain" description="PPM-type phosphatase" evidence="2">
    <location>
        <begin position="438"/>
        <end position="707"/>
    </location>
</feature>
<dbReference type="InterPro" id="IPR001932">
    <property type="entry name" value="PPM-type_phosphatase-like_dom"/>
</dbReference>
<accession>A0A1F4RMG3</accession>
<reference evidence="3 4" key="1">
    <citation type="journal article" date="2016" name="Nat. Commun.">
        <title>Thousands of microbial genomes shed light on interconnected biogeochemical processes in an aquifer system.</title>
        <authorList>
            <person name="Anantharaman K."/>
            <person name="Brown C.T."/>
            <person name="Hug L.A."/>
            <person name="Sharon I."/>
            <person name="Castelle C.J."/>
            <person name="Probst A.J."/>
            <person name="Thomas B.C."/>
            <person name="Singh A."/>
            <person name="Wilkins M.J."/>
            <person name="Karaoz U."/>
            <person name="Brodie E.L."/>
            <person name="Williams K.H."/>
            <person name="Hubbard S.S."/>
            <person name="Banfield J.F."/>
        </authorList>
    </citation>
    <scope>NUCLEOTIDE SEQUENCE [LARGE SCALE GENOMIC DNA]</scope>
</reference>
<comment type="caution">
    <text evidence="3">The sequence shown here is derived from an EMBL/GenBank/DDBJ whole genome shotgun (WGS) entry which is preliminary data.</text>
</comment>
<dbReference type="AlphaFoldDB" id="A0A1F4RMG3"/>
<dbReference type="Proteomes" id="UP000179095">
    <property type="component" value="Unassembled WGS sequence"/>
</dbReference>
<dbReference type="SMART" id="SM00331">
    <property type="entry name" value="PP2C_SIG"/>
    <property type="match status" value="1"/>
</dbReference>
<evidence type="ECO:0000259" key="2">
    <source>
        <dbReference type="PROSITE" id="PS51746"/>
    </source>
</evidence>
<organism evidence="3 4">
    <name type="scientific">candidate division WOR-1 bacterium RIFCSPLOWO2_12_FULL_45_9</name>
    <dbReference type="NCBI Taxonomy" id="1802568"/>
    <lineage>
        <taxon>Bacteria</taxon>
        <taxon>Bacillati</taxon>
        <taxon>Saganbacteria</taxon>
    </lineage>
</organism>
<dbReference type="CDD" id="cd00143">
    <property type="entry name" value="PP2Cc"/>
    <property type="match status" value="1"/>
</dbReference>
<dbReference type="Gene3D" id="3.60.40.10">
    <property type="entry name" value="PPM-type phosphatase domain"/>
    <property type="match status" value="2"/>
</dbReference>
<dbReference type="SUPFAM" id="SSF81606">
    <property type="entry name" value="PP2C-like"/>
    <property type="match status" value="2"/>
</dbReference>
<dbReference type="PANTHER" id="PTHR47992">
    <property type="entry name" value="PROTEIN PHOSPHATASE"/>
    <property type="match status" value="1"/>
</dbReference>
<dbReference type="SMART" id="SM00332">
    <property type="entry name" value="PP2Cc"/>
    <property type="match status" value="2"/>
</dbReference>
<feature type="compositionally biased region" description="Low complexity" evidence="1">
    <location>
        <begin position="759"/>
        <end position="775"/>
    </location>
</feature>
<dbReference type="GO" id="GO:0004722">
    <property type="term" value="F:protein serine/threonine phosphatase activity"/>
    <property type="evidence" value="ECO:0007669"/>
    <property type="project" value="InterPro"/>
</dbReference>
<evidence type="ECO:0000313" key="3">
    <source>
        <dbReference type="EMBL" id="OGC09370.1"/>
    </source>
</evidence>
<feature type="domain" description="PPM-type phosphatase" evidence="2">
    <location>
        <begin position="126"/>
        <end position="374"/>
    </location>
</feature>
<dbReference type="PROSITE" id="PS51746">
    <property type="entry name" value="PPM_2"/>
    <property type="match status" value="2"/>
</dbReference>
<dbReference type="EMBL" id="METQ01000031">
    <property type="protein sequence ID" value="OGC09370.1"/>
    <property type="molecule type" value="Genomic_DNA"/>
</dbReference>
<protein>
    <recommendedName>
        <fullName evidence="2">PPM-type phosphatase domain-containing protein</fullName>
    </recommendedName>
</protein>
<dbReference type="STRING" id="1802568.A3F86_03075"/>
<dbReference type="InterPro" id="IPR036457">
    <property type="entry name" value="PPM-type-like_dom_sf"/>
</dbReference>
<proteinExistence type="predicted"/>
<gene>
    <name evidence="3" type="ORF">A3F86_03075</name>
</gene>
<dbReference type="InterPro" id="IPR015655">
    <property type="entry name" value="PP2C"/>
</dbReference>
<dbReference type="Pfam" id="PF13672">
    <property type="entry name" value="PP2C_2"/>
    <property type="match status" value="2"/>
</dbReference>